<keyword evidence="5" id="KW-1185">Reference proteome</keyword>
<dbReference type="InterPro" id="IPR009078">
    <property type="entry name" value="Ferritin-like_SF"/>
</dbReference>
<evidence type="ECO:0000256" key="2">
    <source>
        <dbReference type="SAM" id="Phobius"/>
    </source>
</evidence>
<sequence length="255" mass="27129">MATGFLHDPELDLKCGKPEEVRKMSTWRKTMLVTVSALAILLGGGVVAMAAGQSPAADVSVQAVTPVQQQDLQFTREEERMARDLYKLFAEKYDDLPVFGRISWSEQRHFDAVGNMLVRYGIEDPSAGKAAGVYSDAAVQKLYDGWKAQGLKSSDEALNAAIALETRDIADLEKLVAKDNPSDVESLYSQLLAASRHHQSAFAAVADGDLLGAGCPGMGSMHDPDERGSGGGPGGWTDGRGNGTGPMGSRGGMNR</sequence>
<evidence type="ECO:0000313" key="5">
    <source>
        <dbReference type="Proteomes" id="UP000292695"/>
    </source>
</evidence>
<feature type="transmembrane region" description="Helical" evidence="2">
    <location>
        <begin position="32"/>
        <end position="52"/>
    </location>
</feature>
<keyword evidence="2" id="KW-1133">Transmembrane helix</keyword>
<dbReference type="OrthoDB" id="9801086at2"/>
<dbReference type="AlphaFoldDB" id="A0A4R0I3P3"/>
<keyword evidence="2" id="KW-0472">Membrane</keyword>
<dbReference type="EMBL" id="SJKA01000019">
    <property type="protein sequence ID" value="TCC21643.1"/>
    <property type="molecule type" value="Genomic_DNA"/>
</dbReference>
<dbReference type="CDD" id="cd01048">
    <property type="entry name" value="Ferritin_like_AB2"/>
    <property type="match status" value="1"/>
</dbReference>
<dbReference type="InterPro" id="IPR012347">
    <property type="entry name" value="Ferritin-like"/>
</dbReference>
<protein>
    <submittedName>
        <fullName evidence="4">DUF2202 domain-containing protein</fullName>
    </submittedName>
</protein>
<dbReference type="Proteomes" id="UP000292695">
    <property type="component" value="Unassembled WGS sequence"/>
</dbReference>
<evidence type="ECO:0000256" key="1">
    <source>
        <dbReference type="SAM" id="MobiDB-lite"/>
    </source>
</evidence>
<accession>A0A4R0I3P3</accession>
<gene>
    <name evidence="4" type="ORF">E0H50_35795</name>
</gene>
<keyword evidence="2" id="KW-0812">Transmembrane</keyword>
<proteinExistence type="predicted"/>
<name>A0A4R0I3P3_9ACTN</name>
<comment type="caution">
    <text evidence="4">The sequence shown here is derived from an EMBL/GenBank/DDBJ whole genome shotgun (WGS) entry which is preliminary data.</text>
</comment>
<dbReference type="SUPFAM" id="SSF47240">
    <property type="entry name" value="Ferritin-like"/>
    <property type="match status" value="1"/>
</dbReference>
<dbReference type="Gene3D" id="1.20.1260.10">
    <property type="match status" value="1"/>
</dbReference>
<feature type="region of interest" description="Disordered" evidence="1">
    <location>
        <begin position="216"/>
        <end position="255"/>
    </location>
</feature>
<reference evidence="4 5" key="1">
    <citation type="submission" date="2019-02" db="EMBL/GenBank/DDBJ databases">
        <title>Kribbella capetownensis sp. nov. and Kribbella speibonae sp. nov., isolated from soil.</title>
        <authorList>
            <person name="Curtis S.M."/>
            <person name="Norton I."/>
            <person name="Everest G.J."/>
            <person name="Meyers P.R."/>
        </authorList>
    </citation>
    <scope>NUCLEOTIDE SEQUENCE [LARGE SCALE GENOMIC DNA]</scope>
    <source>
        <strain evidence="4 5">DSM 27082</strain>
    </source>
</reference>
<evidence type="ECO:0000313" key="4">
    <source>
        <dbReference type="EMBL" id="TCC21643.1"/>
    </source>
</evidence>
<dbReference type="InterPro" id="IPR019243">
    <property type="entry name" value="DUF2202"/>
</dbReference>
<dbReference type="Pfam" id="PF09968">
    <property type="entry name" value="DUF2202"/>
    <property type="match status" value="1"/>
</dbReference>
<feature type="domain" description="DUF2202" evidence="3">
    <location>
        <begin position="72"/>
        <end position="205"/>
    </location>
</feature>
<organism evidence="4 5">
    <name type="scientific">Kribbella sindirgiensis</name>
    <dbReference type="NCBI Taxonomy" id="1124744"/>
    <lineage>
        <taxon>Bacteria</taxon>
        <taxon>Bacillati</taxon>
        <taxon>Actinomycetota</taxon>
        <taxon>Actinomycetes</taxon>
        <taxon>Propionibacteriales</taxon>
        <taxon>Kribbellaceae</taxon>
        <taxon>Kribbella</taxon>
    </lineage>
</organism>
<evidence type="ECO:0000259" key="3">
    <source>
        <dbReference type="Pfam" id="PF09968"/>
    </source>
</evidence>
<feature type="compositionally biased region" description="Gly residues" evidence="1">
    <location>
        <begin position="229"/>
        <end position="255"/>
    </location>
</feature>